<accession>A0A1G5QGQ9</accession>
<dbReference type="OrthoDB" id="7170465at2"/>
<dbReference type="SUPFAM" id="SSF51735">
    <property type="entry name" value="NAD(P)-binding Rossmann-fold domains"/>
    <property type="match status" value="1"/>
</dbReference>
<organism evidence="1 2">
    <name type="scientific">Epibacterium ulvae</name>
    <dbReference type="NCBI Taxonomy" id="1156985"/>
    <lineage>
        <taxon>Bacteria</taxon>
        <taxon>Pseudomonadati</taxon>
        <taxon>Pseudomonadota</taxon>
        <taxon>Alphaproteobacteria</taxon>
        <taxon>Rhodobacterales</taxon>
        <taxon>Roseobacteraceae</taxon>
        <taxon>Epibacterium</taxon>
    </lineage>
</organism>
<proteinExistence type="predicted"/>
<dbReference type="EMBL" id="FMWG01000004">
    <property type="protein sequence ID" value="SCZ61065.1"/>
    <property type="molecule type" value="Genomic_DNA"/>
</dbReference>
<protein>
    <submittedName>
        <fullName evidence="1">Uncharacterized protein</fullName>
    </submittedName>
</protein>
<sequence>MERAYAESGIQTIVLRARNFIDPNRQACVMSAIYLCNIQRGKLTLPGLAETRQAMCYLSAWSRAAVALAQKRKGLPQFEDVPFAGHTLTTLTIKSEIERIQEREVKCVQFPWWVFKVTAPVCALVWELNEIRYLWSTDHVFSDLGSGRFQGHASG</sequence>
<name>A0A1G5QGQ9_9RHOB</name>
<dbReference type="Proteomes" id="UP000198767">
    <property type="component" value="Unassembled WGS sequence"/>
</dbReference>
<evidence type="ECO:0000313" key="2">
    <source>
        <dbReference type="Proteomes" id="UP000198767"/>
    </source>
</evidence>
<reference evidence="1 2" key="1">
    <citation type="submission" date="2016-10" db="EMBL/GenBank/DDBJ databases">
        <authorList>
            <person name="de Groot N.N."/>
        </authorList>
    </citation>
    <scope>NUCLEOTIDE SEQUENCE [LARGE SCALE GENOMIC DNA]</scope>
    <source>
        <strain evidence="1 2">U95</strain>
    </source>
</reference>
<dbReference type="InterPro" id="IPR036291">
    <property type="entry name" value="NAD(P)-bd_dom_sf"/>
</dbReference>
<evidence type="ECO:0000313" key="1">
    <source>
        <dbReference type="EMBL" id="SCZ61065.1"/>
    </source>
</evidence>
<dbReference type="AlphaFoldDB" id="A0A1G5QGQ9"/>
<dbReference type="RefSeq" id="WP_090217942.1">
    <property type="nucleotide sequence ID" value="NZ_CANLDO010000004.1"/>
</dbReference>
<gene>
    <name evidence="1" type="ORF">SAMN04488118_104194</name>
</gene>
<keyword evidence="2" id="KW-1185">Reference proteome</keyword>
<dbReference type="STRING" id="1156985.SAMN04488118_104194"/>
<dbReference type="Gene3D" id="3.40.50.720">
    <property type="entry name" value="NAD(P)-binding Rossmann-like Domain"/>
    <property type="match status" value="1"/>
</dbReference>